<accession>A0A1Y1RYJ4</accession>
<gene>
    <name evidence="5" type="ORF">B4O97_08370</name>
</gene>
<evidence type="ECO:0000259" key="4">
    <source>
        <dbReference type="Pfam" id="PF13407"/>
    </source>
</evidence>
<keyword evidence="3" id="KW-0732">Signal</keyword>
<dbReference type="AlphaFoldDB" id="A0A1Y1RYJ4"/>
<organism evidence="5 6">
    <name type="scientific">Marispirochaeta aestuarii</name>
    <dbReference type="NCBI Taxonomy" id="1963862"/>
    <lineage>
        <taxon>Bacteria</taxon>
        <taxon>Pseudomonadati</taxon>
        <taxon>Spirochaetota</taxon>
        <taxon>Spirochaetia</taxon>
        <taxon>Spirochaetales</taxon>
        <taxon>Spirochaetaceae</taxon>
        <taxon>Marispirochaeta</taxon>
    </lineage>
</organism>
<evidence type="ECO:0000313" key="5">
    <source>
        <dbReference type="EMBL" id="ORC35650.1"/>
    </source>
</evidence>
<evidence type="ECO:0000313" key="6">
    <source>
        <dbReference type="Proteomes" id="UP000192343"/>
    </source>
</evidence>
<sequence length="332" mass="36954">MKKWFVPLLSLMAALVLFMTFSLFFDQNIPELPKLEKPVQIIMKSRERKPMDFWEVATRGIVEAAREYGLEYEISGPHFEKEIDLQIEIVNKIIEQRPPLILLAATDYKRLVPSVERASELGIPVITFDSAVDSTIPVSFVATDNIEAGEKAGREMKRLIAPRTRKEIAIVSHIKETATAIDREAGVRNALEGETIIGTWFIDVEQEKAYRTTLELLKNSKLGGIVALNEAAALGVGDAIAEKGAQDEVLVVGFDNATQELAYLEAGVIDALVVQRPYNMGYMSVKSAAEFLLGNPIPSFIDTGSILITRENMFSREYQELLFPVQNAGHPE</sequence>
<keyword evidence="6" id="KW-1185">Reference proteome</keyword>
<dbReference type="InterPro" id="IPR025997">
    <property type="entry name" value="SBP_2_dom"/>
</dbReference>
<dbReference type="EMBL" id="MWQY01000008">
    <property type="protein sequence ID" value="ORC35650.1"/>
    <property type="molecule type" value="Genomic_DNA"/>
</dbReference>
<comment type="subcellular location">
    <subcellularLocation>
        <location evidence="1">Cell envelope</location>
    </subcellularLocation>
</comment>
<dbReference type="RefSeq" id="WP_083049959.1">
    <property type="nucleotide sequence ID" value="NZ_CAXXQO010000003.1"/>
</dbReference>
<dbReference type="STRING" id="1963862.B4O97_08370"/>
<dbReference type="PANTHER" id="PTHR46847:SF1">
    <property type="entry name" value="D-ALLOSE-BINDING PERIPLASMIC PROTEIN-RELATED"/>
    <property type="match status" value="1"/>
</dbReference>
<dbReference type="GO" id="GO:0030313">
    <property type="term" value="C:cell envelope"/>
    <property type="evidence" value="ECO:0007669"/>
    <property type="project" value="UniProtKB-SubCell"/>
</dbReference>
<dbReference type="PANTHER" id="PTHR46847">
    <property type="entry name" value="D-ALLOSE-BINDING PERIPLASMIC PROTEIN-RELATED"/>
    <property type="match status" value="1"/>
</dbReference>
<dbReference type="InterPro" id="IPR028082">
    <property type="entry name" value="Peripla_BP_I"/>
</dbReference>
<protein>
    <recommendedName>
        <fullName evidence="4">Periplasmic binding protein domain-containing protein</fullName>
    </recommendedName>
</protein>
<evidence type="ECO:0000256" key="2">
    <source>
        <dbReference type="ARBA" id="ARBA00007639"/>
    </source>
</evidence>
<dbReference type="Gene3D" id="3.40.50.2300">
    <property type="match status" value="2"/>
</dbReference>
<evidence type="ECO:0000256" key="3">
    <source>
        <dbReference type="ARBA" id="ARBA00022729"/>
    </source>
</evidence>
<dbReference type="GO" id="GO:0030246">
    <property type="term" value="F:carbohydrate binding"/>
    <property type="evidence" value="ECO:0007669"/>
    <property type="project" value="UniProtKB-ARBA"/>
</dbReference>
<comment type="similarity">
    <text evidence="2">Belongs to the bacterial solute-binding protein 2 family.</text>
</comment>
<proteinExistence type="inferred from homology"/>
<name>A0A1Y1RYJ4_9SPIO</name>
<comment type="caution">
    <text evidence="5">The sequence shown here is derived from an EMBL/GenBank/DDBJ whole genome shotgun (WGS) entry which is preliminary data.</text>
</comment>
<evidence type="ECO:0000256" key="1">
    <source>
        <dbReference type="ARBA" id="ARBA00004196"/>
    </source>
</evidence>
<dbReference type="OrthoDB" id="6196975at2"/>
<dbReference type="Proteomes" id="UP000192343">
    <property type="component" value="Unassembled WGS sequence"/>
</dbReference>
<feature type="domain" description="Periplasmic binding protein" evidence="4">
    <location>
        <begin position="51"/>
        <end position="295"/>
    </location>
</feature>
<dbReference type="SUPFAM" id="SSF53822">
    <property type="entry name" value="Periplasmic binding protein-like I"/>
    <property type="match status" value="1"/>
</dbReference>
<reference evidence="5 6" key="1">
    <citation type="submission" date="2017-03" db="EMBL/GenBank/DDBJ databases">
        <title>Draft Genome sequence of Marispirochaeta sp. strain JC444.</title>
        <authorList>
            <person name="Shivani Y."/>
            <person name="Subhash Y."/>
            <person name="Sasikala C."/>
            <person name="Ramana C."/>
        </authorList>
    </citation>
    <scope>NUCLEOTIDE SEQUENCE [LARGE SCALE GENOMIC DNA]</scope>
    <source>
        <strain evidence="5 6">JC444</strain>
    </source>
</reference>
<dbReference type="Pfam" id="PF13407">
    <property type="entry name" value="Peripla_BP_4"/>
    <property type="match status" value="1"/>
</dbReference>